<dbReference type="Pfam" id="PF13193">
    <property type="entry name" value="AMP-binding_C"/>
    <property type="match status" value="1"/>
</dbReference>
<organism evidence="5 6">
    <name type="scientific">Cercospora zeae-maydis SCOH1-5</name>
    <dbReference type="NCBI Taxonomy" id="717836"/>
    <lineage>
        <taxon>Eukaryota</taxon>
        <taxon>Fungi</taxon>
        <taxon>Dikarya</taxon>
        <taxon>Ascomycota</taxon>
        <taxon>Pezizomycotina</taxon>
        <taxon>Dothideomycetes</taxon>
        <taxon>Dothideomycetidae</taxon>
        <taxon>Mycosphaerellales</taxon>
        <taxon>Mycosphaerellaceae</taxon>
        <taxon>Cercospora</taxon>
    </lineage>
</organism>
<dbReference type="EMBL" id="ML992682">
    <property type="protein sequence ID" value="KAF2210273.1"/>
    <property type="molecule type" value="Genomic_DNA"/>
</dbReference>
<dbReference type="PANTHER" id="PTHR24096">
    <property type="entry name" value="LONG-CHAIN-FATTY-ACID--COA LIGASE"/>
    <property type="match status" value="1"/>
</dbReference>
<accession>A0A6A6FAA6</accession>
<dbReference type="Gene3D" id="3.30.300.30">
    <property type="match status" value="1"/>
</dbReference>
<comment type="similarity">
    <text evidence="1">Belongs to the ATP-dependent AMP-binding enzyme family.</text>
</comment>
<dbReference type="PROSITE" id="PS00455">
    <property type="entry name" value="AMP_BINDING"/>
    <property type="match status" value="1"/>
</dbReference>
<dbReference type="InterPro" id="IPR025110">
    <property type="entry name" value="AMP-bd_C"/>
</dbReference>
<dbReference type="AlphaFoldDB" id="A0A6A6FAA6"/>
<dbReference type="InterPro" id="IPR020845">
    <property type="entry name" value="AMP-binding_CS"/>
</dbReference>
<evidence type="ECO:0000259" key="3">
    <source>
        <dbReference type="Pfam" id="PF00501"/>
    </source>
</evidence>
<dbReference type="SUPFAM" id="SSF56801">
    <property type="entry name" value="Acetyl-CoA synthetase-like"/>
    <property type="match status" value="1"/>
</dbReference>
<dbReference type="InterPro" id="IPR000873">
    <property type="entry name" value="AMP-dep_synth/lig_dom"/>
</dbReference>
<dbReference type="Gene3D" id="3.40.50.12780">
    <property type="entry name" value="N-terminal domain of ligase-like"/>
    <property type="match status" value="1"/>
</dbReference>
<evidence type="ECO:0000313" key="6">
    <source>
        <dbReference type="Proteomes" id="UP000799539"/>
    </source>
</evidence>
<evidence type="ECO:0000256" key="1">
    <source>
        <dbReference type="ARBA" id="ARBA00006432"/>
    </source>
</evidence>
<dbReference type="OrthoDB" id="6509636at2759"/>
<feature type="domain" description="AMP-binding enzyme C-terminal" evidence="4">
    <location>
        <begin position="469"/>
        <end position="549"/>
    </location>
</feature>
<dbReference type="Proteomes" id="UP000799539">
    <property type="component" value="Unassembled WGS sequence"/>
</dbReference>
<evidence type="ECO:0008006" key="7">
    <source>
        <dbReference type="Google" id="ProtNLM"/>
    </source>
</evidence>
<gene>
    <name evidence="5" type="ORF">CERZMDRAFT_45747</name>
</gene>
<sequence>MPHKSTFPDITLPNTDVFSFFFRRTNREWSDDLVVLKDAVHLDRQYTFKDVEETAVSFGAGIQAALNVQKGDRIAVVSQNDIDTVPIFFGAMSIGAVFSPMNPNYTTGELAVQLRDAEPKVIVTHCTTAEKIRKVCDQIGFPKTHIFVLGLQEGPAVDLRHWKSLCRAIDKRSFRLPKITPREDTALLMYSSGTTGLPKGVMLTHFGIVSNLLQRISCEWGEVRPSGGLGKVKNLPDAPASGDKALLAIPQFHVYGFAYVFLTNLYAGIPVVVMRRFDFNVWCQTIEREKITIAQMVPTMALRLVREKNPHDLSSVRMSAIGGAATPPEIQKALADIYGMPTKLGYGLTEAGPFVTGKRWYDWNADLTAGDPFSPNIEYKILEIQDEGETGAASEKEVAPGETGELHIRSPGQFKGYWKNPQATRDTLSPDGWLRTGDVGWADEQGRFTMTDRAKELIKHKGFQVAPAELEGLLVTHEMVEDVAVVGAWSTDIGSEVPVAFVARKGGLSAVRPHDDTAIIQWLAARVIKYKHLKAIKFLEAIPRNSNGKILRRKLKEMAKKEFNNVIRAKL</sequence>
<evidence type="ECO:0000313" key="5">
    <source>
        <dbReference type="EMBL" id="KAF2210273.1"/>
    </source>
</evidence>
<dbReference type="InterPro" id="IPR042099">
    <property type="entry name" value="ANL_N_sf"/>
</dbReference>
<keyword evidence="2" id="KW-0436">Ligase</keyword>
<reference evidence="5" key="1">
    <citation type="journal article" date="2020" name="Stud. Mycol.">
        <title>101 Dothideomycetes genomes: a test case for predicting lifestyles and emergence of pathogens.</title>
        <authorList>
            <person name="Haridas S."/>
            <person name="Albert R."/>
            <person name="Binder M."/>
            <person name="Bloem J."/>
            <person name="Labutti K."/>
            <person name="Salamov A."/>
            <person name="Andreopoulos B."/>
            <person name="Baker S."/>
            <person name="Barry K."/>
            <person name="Bills G."/>
            <person name="Bluhm B."/>
            <person name="Cannon C."/>
            <person name="Castanera R."/>
            <person name="Culley D."/>
            <person name="Daum C."/>
            <person name="Ezra D."/>
            <person name="Gonzalez J."/>
            <person name="Henrissat B."/>
            <person name="Kuo A."/>
            <person name="Liang C."/>
            <person name="Lipzen A."/>
            <person name="Lutzoni F."/>
            <person name="Magnuson J."/>
            <person name="Mondo S."/>
            <person name="Nolan M."/>
            <person name="Ohm R."/>
            <person name="Pangilinan J."/>
            <person name="Park H.-J."/>
            <person name="Ramirez L."/>
            <person name="Alfaro M."/>
            <person name="Sun H."/>
            <person name="Tritt A."/>
            <person name="Yoshinaga Y."/>
            <person name="Zwiers L.-H."/>
            <person name="Turgeon B."/>
            <person name="Goodwin S."/>
            <person name="Spatafora J."/>
            <person name="Crous P."/>
            <person name="Grigoriev I."/>
        </authorList>
    </citation>
    <scope>NUCLEOTIDE SEQUENCE</scope>
    <source>
        <strain evidence="5">SCOH1-5</strain>
    </source>
</reference>
<dbReference type="PANTHER" id="PTHR24096:SF149">
    <property type="entry name" value="AMP-BINDING DOMAIN-CONTAINING PROTEIN-RELATED"/>
    <property type="match status" value="1"/>
</dbReference>
<evidence type="ECO:0000256" key="2">
    <source>
        <dbReference type="ARBA" id="ARBA00022598"/>
    </source>
</evidence>
<name>A0A6A6FAA6_9PEZI</name>
<dbReference type="Pfam" id="PF00501">
    <property type="entry name" value="AMP-binding"/>
    <property type="match status" value="1"/>
</dbReference>
<keyword evidence="6" id="KW-1185">Reference proteome</keyword>
<protein>
    <recommendedName>
        <fullName evidence="7">AMP-dependent synthetase/ligase domain-containing protein</fullName>
    </recommendedName>
</protein>
<proteinExistence type="inferred from homology"/>
<dbReference type="GO" id="GO:0016405">
    <property type="term" value="F:CoA-ligase activity"/>
    <property type="evidence" value="ECO:0007669"/>
    <property type="project" value="TreeGrafter"/>
</dbReference>
<evidence type="ECO:0000259" key="4">
    <source>
        <dbReference type="Pfam" id="PF13193"/>
    </source>
</evidence>
<dbReference type="InterPro" id="IPR045851">
    <property type="entry name" value="AMP-bd_C_sf"/>
</dbReference>
<feature type="domain" description="AMP-dependent synthetase/ligase" evidence="3">
    <location>
        <begin position="23"/>
        <end position="418"/>
    </location>
</feature>